<keyword evidence="3" id="KW-0731">Sigma factor</keyword>
<reference evidence="7 8" key="1">
    <citation type="submission" date="2014-02" db="EMBL/GenBank/DDBJ databases">
        <title>Whole genome sequence of Sphingobium chlorophenolicum NBRC 16172.</title>
        <authorList>
            <person name="Gan H.M."/>
            <person name="Gan H.Y."/>
            <person name="Chew T.H."/>
            <person name="Savka M.A."/>
        </authorList>
    </citation>
    <scope>NUCLEOTIDE SEQUENCE [LARGE SCALE GENOMIC DNA]</scope>
    <source>
        <strain evidence="7 8">NBRC 16172</strain>
    </source>
</reference>
<dbReference type="SUPFAM" id="SSF88659">
    <property type="entry name" value="Sigma3 and sigma4 domains of RNA polymerase sigma factors"/>
    <property type="match status" value="1"/>
</dbReference>
<name>A0A081RAG4_SPHCR</name>
<dbReference type="GO" id="GO:0003677">
    <property type="term" value="F:DNA binding"/>
    <property type="evidence" value="ECO:0007669"/>
    <property type="project" value="InterPro"/>
</dbReference>
<dbReference type="PATRIC" id="fig|46429.4.peg.3516"/>
<keyword evidence="2" id="KW-0805">Transcription regulation</keyword>
<evidence type="ECO:0000256" key="3">
    <source>
        <dbReference type="ARBA" id="ARBA00023082"/>
    </source>
</evidence>
<evidence type="ECO:0000259" key="6">
    <source>
        <dbReference type="Pfam" id="PF08281"/>
    </source>
</evidence>
<evidence type="ECO:0000313" key="7">
    <source>
        <dbReference type="EMBL" id="KEQ52187.1"/>
    </source>
</evidence>
<feature type="domain" description="RNA polymerase sigma factor 70 region 4 type 2" evidence="6">
    <location>
        <begin position="118"/>
        <end position="166"/>
    </location>
</feature>
<dbReference type="GO" id="GO:0016987">
    <property type="term" value="F:sigma factor activity"/>
    <property type="evidence" value="ECO:0007669"/>
    <property type="project" value="UniProtKB-KW"/>
</dbReference>
<dbReference type="PANTHER" id="PTHR43133">
    <property type="entry name" value="RNA POLYMERASE ECF-TYPE SIGMA FACTO"/>
    <property type="match status" value="1"/>
</dbReference>
<comment type="similarity">
    <text evidence="1">Belongs to the sigma-70 factor family. ECF subfamily.</text>
</comment>
<gene>
    <name evidence="7" type="ORF">BV95_03525</name>
</gene>
<comment type="caution">
    <text evidence="7">The sequence shown here is derived from an EMBL/GenBank/DDBJ whole genome shotgun (WGS) entry which is preliminary data.</text>
</comment>
<dbReference type="InterPro" id="IPR039425">
    <property type="entry name" value="RNA_pol_sigma-70-like"/>
</dbReference>
<dbReference type="Proteomes" id="UP000028411">
    <property type="component" value="Unassembled WGS sequence"/>
</dbReference>
<sequence>MLKDGGFLGSDRVALRLYKSHRESLVTYAGRLSGDPAAAEDIVHDAWLLFDRQPAPDQIREPLSYLKRIVRNLVFAQVRHRRREPSLAAPEAGAVVEMLMDDRPSVEADLIARDDMRLVMQVVNGLPARQSAAFKMYHFEELKLREIAIRLGVSVSLTHLLITEAMELCDEMRKRSAQ</sequence>
<feature type="domain" description="RNA polymerase sigma-70 region 2" evidence="5">
    <location>
        <begin position="17"/>
        <end position="83"/>
    </location>
</feature>
<dbReference type="Pfam" id="PF04542">
    <property type="entry name" value="Sigma70_r2"/>
    <property type="match status" value="1"/>
</dbReference>
<dbReference type="InterPro" id="IPR036388">
    <property type="entry name" value="WH-like_DNA-bd_sf"/>
</dbReference>
<dbReference type="InterPro" id="IPR007627">
    <property type="entry name" value="RNA_pol_sigma70_r2"/>
</dbReference>
<keyword evidence="4" id="KW-0804">Transcription</keyword>
<dbReference type="InterPro" id="IPR013324">
    <property type="entry name" value="RNA_pol_sigma_r3/r4-like"/>
</dbReference>
<dbReference type="GO" id="GO:0006352">
    <property type="term" value="P:DNA-templated transcription initiation"/>
    <property type="evidence" value="ECO:0007669"/>
    <property type="project" value="InterPro"/>
</dbReference>
<dbReference type="SUPFAM" id="SSF88946">
    <property type="entry name" value="Sigma2 domain of RNA polymerase sigma factors"/>
    <property type="match status" value="1"/>
</dbReference>
<dbReference type="EMBL" id="JFHR01000049">
    <property type="protein sequence ID" value="KEQ52187.1"/>
    <property type="molecule type" value="Genomic_DNA"/>
</dbReference>
<dbReference type="InterPro" id="IPR013325">
    <property type="entry name" value="RNA_pol_sigma_r2"/>
</dbReference>
<dbReference type="NCBIfam" id="TIGR02937">
    <property type="entry name" value="sigma70-ECF"/>
    <property type="match status" value="1"/>
</dbReference>
<accession>A0A081RAG4</accession>
<dbReference type="AlphaFoldDB" id="A0A081RAG4"/>
<dbReference type="PANTHER" id="PTHR43133:SF63">
    <property type="entry name" value="RNA POLYMERASE SIGMA FACTOR FECI-RELATED"/>
    <property type="match status" value="1"/>
</dbReference>
<dbReference type="InterPro" id="IPR014284">
    <property type="entry name" value="RNA_pol_sigma-70_dom"/>
</dbReference>
<evidence type="ECO:0000259" key="5">
    <source>
        <dbReference type="Pfam" id="PF04542"/>
    </source>
</evidence>
<dbReference type="Pfam" id="PF08281">
    <property type="entry name" value="Sigma70_r4_2"/>
    <property type="match status" value="1"/>
</dbReference>
<dbReference type="Gene3D" id="1.10.10.10">
    <property type="entry name" value="Winged helix-like DNA-binding domain superfamily/Winged helix DNA-binding domain"/>
    <property type="match status" value="1"/>
</dbReference>
<dbReference type="eggNOG" id="COG1595">
    <property type="taxonomic scope" value="Bacteria"/>
</dbReference>
<organism evidence="7 8">
    <name type="scientific">Sphingobium chlorophenolicum</name>
    <dbReference type="NCBI Taxonomy" id="46429"/>
    <lineage>
        <taxon>Bacteria</taxon>
        <taxon>Pseudomonadati</taxon>
        <taxon>Pseudomonadota</taxon>
        <taxon>Alphaproteobacteria</taxon>
        <taxon>Sphingomonadales</taxon>
        <taxon>Sphingomonadaceae</taxon>
        <taxon>Sphingobium</taxon>
    </lineage>
</organism>
<protein>
    <submittedName>
        <fullName evidence="7">Sigma-24 (FecI)</fullName>
    </submittedName>
</protein>
<evidence type="ECO:0000256" key="1">
    <source>
        <dbReference type="ARBA" id="ARBA00010641"/>
    </source>
</evidence>
<dbReference type="InterPro" id="IPR013249">
    <property type="entry name" value="RNA_pol_sigma70_r4_t2"/>
</dbReference>
<evidence type="ECO:0000256" key="2">
    <source>
        <dbReference type="ARBA" id="ARBA00023015"/>
    </source>
</evidence>
<dbReference type="Gene3D" id="1.10.1740.10">
    <property type="match status" value="1"/>
</dbReference>
<proteinExistence type="inferred from homology"/>
<evidence type="ECO:0000256" key="4">
    <source>
        <dbReference type="ARBA" id="ARBA00023163"/>
    </source>
</evidence>
<evidence type="ECO:0000313" key="8">
    <source>
        <dbReference type="Proteomes" id="UP000028411"/>
    </source>
</evidence>